<accession>A0A6N2BTD1</accession>
<proteinExistence type="predicted"/>
<sequence>SHIILGSVIKLHRNKVSRLSQSVHHNPYGVMLPPSPRKTNHEVHINGLLLPSRNLNNLSQTTRLKMHCLNLLTIRTLSQIFFNVLLNSISPINLLKIMIHYGGTWTYGISGTMGLCHNPGPHIIHKWYTQPILVSKYALTS</sequence>
<reference evidence="1" key="1">
    <citation type="submission" date="2019-05" db="EMBL/GenBank/DDBJ databases">
        <title>The de novo reference genome and transcriptome assemblies of the wild tomato species Solanum chilense.</title>
        <authorList>
            <person name="Stam R."/>
            <person name="Nosenko T."/>
            <person name="Hoerger A.C."/>
            <person name="Stephan W."/>
            <person name="Seidel M.A."/>
            <person name="Kuhn J.M.M."/>
            <person name="Haberer G."/>
            <person name="Tellier A."/>
        </authorList>
    </citation>
    <scope>NUCLEOTIDE SEQUENCE</scope>
    <source>
        <tissue evidence="1">Mature leaves</tissue>
    </source>
</reference>
<protein>
    <submittedName>
        <fullName evidence="1">Uncharacterized protein</fullName>
    </submittedName>
</protein>
<gene>
    <name evidence="1" type="ORF">EJD97_005018</name>
</gene>
<comment type="caution">
    <text evidence="1">The sequence shown here is derived from an EMBL/GenBank/DDBJ whole genome shotgun (WGS) entry which is preliminary data.</text>
</comment>
<feature type="non-terminal residue" evidence="1">
    <location>
        <position position="141"/>
    </location>
</feature>
<dbReference type="EMBL" id="RXGB01001731">
    <property type="protein sequence ID" value="TMW97767.1"/>
    <property type="molecule type" value="Genomic_DNA"/>
</dbReference>
<organism evidence="1">
    <name type="scientific">Solanum chilense</name>
    <name type="common">Tomato</name>
    <name type="synonym">Lycopersicon chilense</name>
    <dbReference type="NCBI Taxonomy" id="4083"/>
    <lineage>
        <taxon>Eukaryota</taxon>
        <taxon>Viridiplantae</taxon>
        <taxon>Streptophyta</taxon>
        <taxon>Embryophyta</taxon>
        <taxon>Tracheophyta</taxon>
        <taxon>Spermatophyta</taxon>
        <taxon>Magnoliopsida</taxon>
        <taxon>eudicotyledons</taxon>
        <taxon>Gunneridae</taxon>
        <taxon>Pentapetalae</taxon>
        <taxon>asterids</taxon>
        <taxon>lamiids</taxon>
        <taxon>Solanales</taxon>
        <taxon>Solanaceae</taxon>
        <taxon>Solanoideae</taxon>
        <taxon>Solaneae</taxon>
        <taxon>Solanum</taxon>
        <taxon>Solanum subgen. Lycopersicon</taxon>
    </lineage>
</organism>
<evidence type="ECO:0000313" key="1">
    <source>
        <dbReference type="EMBL" id="TMW97767.1"/>
    </source>
</evidence>
<feature type="non-terminal residue" evidence="1">
    <location>
        <position position="1"/>
    </location>
</feature>
<name>A0A6N2BTD1_SOLCI</name>
<dbReference type="AlphaFoldDB" id="A0A6N2BTD1"/>